<protein>
    <submittedName>
        <fullName evidence="2">Cyclase</fullName>
    </submittedName>
</protein>
<organism evidence="2 3">
    <name type="scientific">[Phormidium ambiguum] IAM M-71</name>
    <dbReference type="NCBI Taxonomy" id="454136"/>
    <lineage>
        <taxon>Bacteria</taxon>
        <taxon>Bacillati</taxon>
        <taxon>Cyanobacteriota</taxon>
        <taxon>Cyanophyceae</taxon>
        <taxon>Oscillatoriophycideae</taxon>
        <taxon>Aerosakkonematales</taxon>
        <taxon>Aerosakkonemataceae</taxon>
        <taxon>Floridanema</taxon>
    </lineage>
</organism>
<dbReference type="Gene3D" id="3.30.530.20">
    <property type="match status" value="1"/>
</dbReference>
<dbReference type="STRING" id="454136.NIES2119_10130"/>
<gene>
    <name evidence="2" type="ORF">NIES2119_10130</name>
</gene>
<dbReference type="InterPro" id="IPR005031">
    <property type="entry name" value="COQ10_START"/>
</dbReference>
<sequence length="188" mass="21574">MTTLCISEPIVSGKDVVWNQQQQKALLSGEVLLETRTHSAWGGACTASMYLPCPRSHAWQQLTDYPRWVHYFPDLIRSEVINRGDSLKSKRLYQIARKAFLMFSAEVEIYLKVIEVVQQQIQFRMEKGSFNDFTADLKLQDWSNGTLLTYSVQATPTIPVPSLFIQQAMHLDLPTNMRKMRQVICTSS</sequence>
<dbReference type="SUPFAM" id="SSF55961">
    <property type="entry name" value="Bet v1-like"/>
    <property type="match status" value="1"/>
</dbReference>
<feature type="domain" description="Coenzyme Q-binding protein COQ10 START" evidence="1">
    <location>
        <begin position="52"/>
        <end position="181"/>
    </location>
</feature>
<evidence type="ECO:0000313" key="3">
    <source>
        <dbReference type="Proteomes" id="UP000185860"/>
    </source>
</evidence>
<evidence type="ECO:0000313" key="2">
    <source>
        <dbReference type="EMBL" id="OKH38383.1"/>
    </source>
</evidence>
<dbReference type="PANTHER" id="PTHR34060">
    <property type="entry name" value="POLYKETIDE CYCLASE / DEHYDRASE AND LIPID TRANSPORT PROTEIN"/>
    <property type="match status" value="1"/>
</dbReference>
<dbReference type="Pfam" id="PF03364">
    <property type="entry name" value="Polyketide_cyc"/>
    <property type="match status" value="1"/>
</dbReference>
<name>A0A1U7IM64_9CYAN</name>
<dbReference type="EMBL" id="MRCE01000008">
    <property type="protein sequence ID" value="OKH38383.1"/>
    <property type="molecule type" value="Genomic_DNA"/>
</dbReference>
<dbReference type="Proteomes" id="UP000185860">
    <property type="component" value="Unassembled WGS sequence"/>
</dbReference>
<reference evidence="2 3" key="1">
    <citation type="submission" date="2016-11" db="EMBL/GenBank/DDBJ databases">
        <title>Draft Genome Sequences of Nine Cyanobacterial Strains from Diverse Habitats.</title>
        <authorList>
            <person name="Zhu T."/>
            <person name="Hou S."/>
            <person name="Lu X."/>
            <person name="Hess W.R."/>
        </authorList>
    </citation>
    <scope>NUCLEOTIDE SEQUENCE [LARGE SCALE GENOMIC DNA]</scope>
    <source>
        <strain evidence="2 3">IAM M-71</strain>
    </source>
</reference>
<dbReference type="InterPro" id="IPR023393">
    <property type="entry name" value="START-like_dom_sf"/>
</dbReference>
<dbReference type="OrthoDB" id="422255at2"/>
<evidence type="ECO:0000259" key="1">
    <source>
        <dbReference type="Pfam" id="PF03364"/>
    </source>
</evidence>
<accession>A0A1U7IM64</accession>
<dbReference type="RefSeq" id="WP_073593349.1">
    <property type="nucleotide sequence ID" value="NZ_MRCE01000008.1"/>
</dbReference>
<dbReference type="AlphaFoldDB" id="A0A1U7IM64"/>
<proteinExistence type="predicted"/>
<dbReference type="PANTHER" id="PTHR34060:SF1">
    <property type="entry name" value="POLYKETIDE CYCLASE _ DEHYDRASE AND LIPID TRANSPORT PROTEIN"/>
    <property type="match status" value="1"/>
</dbReference>
<comment type="caution">
    <text evidence="2">The sequence shown here is derived from an EMBL/GenBank/DDBJ whole genome shotgun (WGS) entry which is preliminary data.</text>
</comment>